<dbReference type="PANTHER" id="PTHR47942">
    <property type="entry name" value="TETRATRICOPEPTIDE REPEAT (TPR)-LIKE SUPERFAMILY PROTEIN-RELATED"/>
    <property type="match status" value="1"/>
</dbReference>
<name>A0A7S2URA9_9STRA</name>
<dbReference type="InterPro" id="IPR011990">
    <property type="entry name" value="TPR-like_helical_dom_sf"/>
</dbReference>
<reference evidence="3" key="1">
    <citation type="submission" date="2021-01" db="EMBL/GenBank/DDBJ databases">
        <authorList>
            <person name="Corre E."/>
            <person name="Pelletier E."/>
            <person name="Niang G."/>
            <person name="Scheremetjew M."/>
            <person name="Finn R."/>
            <person name="Kale V."/>
            <person name="Holt S."/>
            <person name="Cochrane G."/>
            <person name="Meng A."/>
            <person name="Brown T."/>
            <person name="Cohen L."/>
        </authorList>
    </citation>
    <scope>NUCLEOTIDE SEQUENCE</scope>
    <source>
        <strain evidence="3">CCMP2084</strain>
    </source>
</reference>
<gene>
    <name evidence="3" type="ORF">ASEP1449_LOCUS19632</name>
</gene>
<dbReference type="InterPro" id="IPR002885">
    <property type="entry name" value="PPR_rpt"/>
</dbReference>
<evidence type="ECO:0000256" key="1">
    <source>
        <dbReference type="ARBA" id="ARBA00022737"/>
    </source>
</evidence>
<evidence type="ECO:0000256" key="2">
    <source>
        <dbReference type="SAM" id="MobiDB-lite"/>
    </source>
</evidence>
<evidence type="ECO:0008006" key="4">
    <source>
        <dbReference type="Google" id="ProtNLM"/>
    </source>
</evidence>
<dbReference type="AlphaFoldDB" id="A0A7S2URA9"/>
<evidence type="ECO:0000313" key="3">
    <source>
        <dbReference type="EMBL" id="CAD9827797.1"/>
    </source>
</evidence>
<dbReference type="EMBL" id="HBHQ01028925">
    <property type="protein sequence ID" value="CAD9827797.1"/>
    <property type="molecule type" value="Transcribed_RNA"/>
</dbReference>
<feature type="compositionally biased region" description="Low complexity" evidence="2">
    <location>
        <begin position="76"/>
        <end position="97"/>
    </location>
</feature>
<feature type="region of interest" description="Disordered" evidence="2">
    <location>
        <begin position="280"/>
        <end position="300"/>
    </location>
</feature>
<sequence length="929" mass="103805">MGLSTMNLSQWENHRRKWVHDRHVVVLLIASLLFLVSRHDVAVEATFVFSVRPAYRRTNTGVALMDSRRGKKEGASSPVSILSSTSSKNAGSSSNAGRAKTMAHDTRRAIRWVVESTEKLEPGDNDAQNPPPMEPLLSALHRLHSAGSQRDLTEAGRKIEYLCQEYPDYSLTVQERVMKATALAGLVHITMDIFQRSFIGRSALPSSMSYIALLQTLRRMRKVNEMRQVLVDLGNIFRQNHGKQTNDDDENNHRGVHTTALNIYLAALCDASIYRSNMGGKSRERGSVTNALSNNDSNSDINETEKCQYFREALDLLQPNAAHETFAIESEPDLRSYNTVLNAAATAGRMDMVNNVLALLYDRDEYGKGDIYTYNARLKATVSTTAYMADTDVDPTLAVYDELFFQNEKLSLDSILPDKYTINLVLVPLIQAKRLEETLRLLGDLVNEYGDIAETELSNAFAAFLTTLVKANELDAAESIFETFLLPAKSKPRPSARHFNVLINAYCSGHKKKKRTTKNDDARDSSQFDSIFLPSSTDSNTTERAMQLFDTMLGMDIQPDVYTVSSLMSFQSKSEGITRLWKQAALDLNIQLTDVVYRSIISAYIRANDASSACWAFAVMYHKLGSKRRSIQNWNALLNVFAKCSISGVSSTLAISSSSAAVHGPIQNDEFARILEQGGVSHFLEGLTFADASRFILNGMAERNMGSKNRNESEGTQEKFDKEDRCGLEAPLPDSQSYCLVASTMSHDRTSVGSGTDAAIDLFRSSQEAGIPPDGRFLNAIFRCFQDDIEGAIQMWKTEIGQAVRVYERRRSQEKQTVSRRRDGQNIIAAYHGLFHVCGRANRPDMALRLVYAMAKEGMDASETSLNCYMAGKGEASKEPRDEKEKRSLKDKSLAILAEQYESLLTIECSKYSKNDRRRFGEKTVRIIL</sequence>
<accession>A0A7S2URA9</accession>
<feature type="region of interest" description="Disordered" evidence="2">
    <location>
        <begin position="63"/>
        <end position="101"/>
    </location>
</feature>
<dbReference type="InterPro" id="IPR051222">
    <property type="entry name" value="PPR/CCM1_RNA-binding"/>
</dbReference>
<feature type="compositionally biased region" description="Polar residues" evidence="2">
    <location>
        <begin position="287"/>
        <end position="300"/>
    </location>
</feature>
<proteinExistence type="predicted"/>
<dbReference type="Gene3D" id="1.25.40.10">
    <property type="entry name" value="Tetratricopeptide repeat domain"/>
    <property type="match status" value="3"/>
</dbReference>
<dbReference type="Pfam" id="PF01535">
    <property type="entry name" value="PPR"/>
    <property type="match status" value="1"/>
</dbReference>
<dbReference type="PANTHER" id="PTHR47942:SF63">
    <property type="entry name" value="PENTATRICOPEPTIDE REPEAT-CONTAINING PROTEIN"/>
    <property type="match status" value="1"/>
</dbReference>
<protein>
    <recommendedName>
        <fullName evidence="4">Pentacotripeptide-repeat region of PRORP domain-containing protein</fullName>
    </recommendedName>
</protein>
<keyword evidence="1" id="KW-0677">Repeat</keyword>
<organism evidence="3">
    <name type="scientific">Attheya septentrionalis</name>
    <dbReference type="NCBI Taxonomy" id="420275"/>
    <lineage>
        <taxon>Eukaryota</taxon>
        <taxon>Sar</taxon>
        <taxon>Stramenopiles</taxon>
        <taxon>Ochrophyta</taxon>
        <taxon>Bacillariophyta</taxon>
        <taxon>Coscinodiscophyceae</taxon>
        <taxon>Chaetocerotophycidae</taxon>
        <taxon>Chaetocerotales</taxon>
        <taxon>Attheyaceae</taxon>
        <taxon>Attheya</taxon>
    </lineage>
</organism>